<reference evidence="1" key="1">
    <citation type="submission" date="2019-04" db="EMBL/GenBank/DDBJ databases">
        <title>Microbes associate with the intestines of laboratory mice.</title>
        <authorList>
            <person name="Navarre W."/>
            <person name="Wong E."/>
            <person name="Huang K."/>
            <person name="Tropini C."/>
            <person name="Ng K."/>
            <person name="Yu B."/>
        </authorList>
    </citation>
    <scope>NUCLEOTIDE SEQUENCE</scope>
    <source>
        <strain evidence="1">NM01_1-7b</strain>
    </source>
</reference>
<organism evidence="1 2">
    <name type="scientific">Petralouisia muris</name>
    <dbReference type="NCBI Taxonomy" id="3032872"/>
    <lineage>
        <taxon>Bacteria</taxon>
        <taxon>Bacillati</taxon>
        <taxon>Bacillota</taxon>
        <taxon>Clostridia</taxon>
        <taxon>Lachnospirales</taxon>
        <taxon>Lachnospiraceae</taxon>
        <taxon>Petralouisia</taxon>
    </lineage>
</organism>
<gene>
    <name evidence="1" type="ORF">E5329_13870</name>
</gene>
<sequence>MTTILPNKPSGWSGFWTAELWRIIIMKINGFKLRKTQEGKSMKKRKKIWKIVIPVAVVAVIICIMGINTARNAQEVITNAMKVESITVEKGNVSETVETNGTVVSGEQKTIFSPVNAEVETADFQTGDLVKEGQKLVTFDLKDLEDQNQKAELTVKANQLGYQDTVNKSNEAAVRQAQAQAQVNSLQGQVDAKNQEIADLTAAISGEAKAQEEATKQEQEELKAQQKELQKELKKAEKALEKSKAAYDKAVMEQQTAQVNFDAAAASGNEEGLEAAREALNGANEKLAETKAAYEAAQELVNNLNTQAAALQPQSADLTLGAVAGTTELQQKLEAAQAELAELQAKLEGQKSLAEADAGTLSSAARAQMQTNNNLAELESKSLEELILQGQQGISAEFNGVISDKQVVEGATVSQGMQLFTLQSIDNVNVEITLSKNVYDKVKEGQKAEITFAGNTYEGTVSRISRIAENGMAGTNQAAVAAAGIQATVHLDHPDDNIFLGVDAKVKILAAEAKDVVILPIEAVNIGKDGTFCWINEDGILAKRAITTGVTSDECAEITEGIEEGEQVIADPGNHEEGDMITVTEQEQLKEQE</sequence>
<dbReference type="EMBL" id="SRYA01000026">
    <property type="protein sequence ID" value="TGY95653.1"/>
    <property type="molecule type" value="Genomic_DNA"/>
</dbReference>
<evidence type="ECO:0000313" key="2">
    <source>
        <dbReference type="Proteomes" id="UP000304953"/>
    </source>
</evidence>
<comment type="caution">
    <text evidence="1">The sequence shown here is derived from an EMBL/GenBank/DDBJ whole genome shotgun (WGS) entry which is preliminary data.</text>
</comment>
<keyword evidence="2" id="KW-1185">Reference proteome</keyword>
<accession>A0AC61RUW0</accession>
<protein>
    <submittedName>
        <fullName evidence="1">Efflux RND transporter periplasmic adaptor subunit</fullName>
    </submittedName>
</protein>
<dbReference type="Proteomes" id="UP000304953">
    <property type="component" value="Unassembled WGS sequence"/>
</dbReference>
<evidence type="ECO:0000313" key="1">
    <source>
        <dbReference type="EMBL" id="TGY95653.1"/>
    </source>
</evidence>
<name>A0AC61RUW0_9FIRM</name>
<proteinExistence type="predicted"/>